<dbReference type="InterPro" id="IPR013324">
    <property type="entry name" value="RNA_pol_sigma_r3/r4-like"/>
</dbReference>
<dbReference type="AlphaFoldDB" id="A0A285D6W4"/>
<dbReference type="SUPFAM" id="SSF88659">
    <property type="entry name" value="Sigma3 and sigma4 domains of RNA polymerase sigma factors"/>
    <property type="match status" value="1"/>
</dbReference>
<dbReference type="InterPro" id="IPR036388">
    <property type="entry name" value="WH-like_DNA-bd_sf"/>
</dbReference>
<evidence type="ECO:0000259" key="1">
    <source>
        <dbReference type="PROSITE" id="PS50222"/>
    </source>
</evidence>
<reference evidence="2 3" key="1">
    <citation type="submission" date="2017-08" db="EMBL/GenBank/DDBJ databases">
        <authorList>
            <person name="de Groot N.N."/>
        </authorList>
    </citation>
    <scope>NUCLEOTIDE SEQUENCE [LARGE SCALE GENOMIC DNA]</scope>
    <source>
        <strain evidence="2 3">JC228</strain>
    </source>
</reference>
<proteinExistence type="predicted"/>
<name>A0A285D6W4_9BACI</name>
<evidence type="ECO:0000313" key="2">
    <source>
        <dbReference type="EMBL" id="SNX75542.1"/>
    </source>
</evidence>
<dbReference type="GO" id="GO:0005509">
    <property type="term" value="F:calcium ion binding"/>
    <property type="evidence" value="ECO:0007669"/>
    <property type="project" value="InterPro"/>
</dbReference>
<dbReference type="GO" id="GO:0006352">
    <property type="term" value="P:DNA-templated transcription initiation"/>
    <property type="evidence" value="ECO:0007669"/>
    <property type="project" value="InterPro"/>
</dbReference>
<feature type="domain" description="EF-hand" evidence="1">
    <location>
        <begin position="707"/>
        <end position="742"/>
    </location>
</feature>
<keyword evidence="3" id="KW-1185">Reference proteome</keyword>
<dbReference type="EMBL" id="OAOP01000013">
    <property type="protein sequence ID" value="SNX75542.1"/>
    <property type="molecule type" value="Genomic_DNA"/>
</dbReference>
<dbReference type="PRINTS" id="PR00046">
    <property type="entry name" value="SIGMA70FCT"/>
</dbReference>
<dbReference type="Pfam" id="PF04545">
    <property type="entry name" value="Sigma70_r4"/>
    <property type="match status" value="1"/>
</dbReference>
<dbReference type="InterPro" id="IPR007630">
    <property type="entry name" value="RNA_pol_sigma70_r4"/>
</dbReference>
<dbReference type="Proteomes" id="UP000219546">
    <property type="component" value="Unassembled WGS sequence"/>
</dbReference>
<dbReference type="RefSeq" id="WP_097160608.1">
    <property type="nucleotide sequence ID" value="NZ_JBEPMQ010000017.1"/>
</dbReference>
<evidence type="ECO:0000313" key="3">
    <source>
        <dbReference type="Proteomes" id="UP000219546"/>
    </source>
</evidence>
<dbReference type="InterPro" id="IPR002048">
    <property type="entry name" value="EF_hand_dom"/>
</dbReference>
<sequence length="1067" mass="126557">MDTKLKLGDYMLNYKIPSLLNQKRLPSHKSNILSTIKEKYGWETYGDITIEELKKLYKQHIAHFWTVIKYLSFQGVGFSGKLQRYQFFNENGKGYTLVFDKKNKSTILDFEYKYAFLKIQLEPYGIAEKYDLHLVPLHHVINEHMKIEEVITFFQSEGFDVLPEETLNQSGNNLSTLLNSTEKEKSIENELVFSVKEKTYILSSVKRDMSLKDESIPASKILRVLNNYGYEKVGDLPTDMSFLLDIPNVAQRSVEKFFFTIDNNLTFKKETPTKKKVQNLSRISTENSFLFIEEQIPLEEEFMTIPLERKYWGNKMFELLQVHDMKYLGDLPYDLESFLKDNGYKKVERRELSAKIFEHLPTDYLKELFFQSLKLFVDKRKPDSFPDRDWSILLQRLDGCTLEEIGQHFDVTRERIRQIISKGLEKMFVRYNKLFSIIESELKQYPFLNVYDFFNNREEALIEKASSFIYVYALPFNIYGNYLTLDDRDLFYDKIKAFKSDIAKDRNETHIYSREEIEEYVLEYFPAKEICDFRRLTDELISESFEEASENQYTFKQRISKTRMCQIVFEKEFANGLAVYKQKDLFIKKLHEYFPQEFKNDTARSIIANLTRDEHVILLWEIGYFKHISVVHPNVSKETLAPIKDWLQSQLSQDIKQINTNAAFGEFGDILSSLEIDTEHALFSLLKIHFPEAFNYSRSPTLVMIGHERKEKKKIIEDYVKDCDGYVSNEELSRHFMKNLGWTKTMYEQYISASELLLKTSDGLIHMNCLDFEKDDMDRIFRYAKQKTLSLQNSYSVETIFEERKSTLLQMGVKDGKVLYHLLEKYYSEEFDFTRYPHIHPVGKYKTDQFSVAGQFETFFLENNDYFLRDEIYKEFVQERGWAMSTYYMAYSKNREKILEVFPDEFAHIELIEWTKEKENQLFQVLEGFLTENKDKPFIHIERDIIANKNLVKQFPDINLLFDWNHSLLVSILENTDAFVLLGSKKVGILSKANEFGIKSEHEYLSYLLKNKYDGYVKLAELQKYLFSIDMCRKSSIPRYYLTSSEKELDYELVNDELILKELMVRG</sequence>
<dbReference type="InterPro" id="IPR000943">
    <property type="entry name" value="RNA_pol_sigma70"/>
</dbReference>
<dbReference type="PROSITE" id="PS50222">
    <property type="entry name" value="EF_HAND_2"/>
    <property type="match status" value="1"/>
</dbReference>
<accession>A0A285D6W4</accession>
<protein>
    <submittedName>
        <fullName evidence="2">Sigma-70-like protein</fullName>
    </submittedName>
</protein>
<gene>
    <name evidence="2" type="ORF">SAMN05877753_11342</name>
</gene>
<organism evidence="2 3">
    <name type="scientific">Bacillus oleivorans</name>
    <dbReference type="NCBI Taxonomy" id="1448271"/>
    <lineage>
        <taxon>Bacteria</taxon>
        <taxon>Bacillati</taxon>
        <taxon>Bacillota</taxon>
        <taxon>Bacilli</taxon>
        <taxon>Bacillales</taxon>
        <taxon>Bacillaceae</taxon>
        <taxon>Bacillus</taxon>
    </lineage>
</organism>
<dbReference type="GO" id="GO:0003700">
    <property type="term" value="F:DNA-binding transcription factor activity"/>
    <property type="evidence" value="ECO:0007669"/>
    <property type="project" value="InterPro"/>
</dbReference>
<dbReference type="Gene3D" id="1.10.10.10">
    <property type="entry name" value="Winged helix-like DNA-binding domain superfamily/Winged helix DNA-binding domain"/>
    <property type="match status" value="1"/>
</dbReference>